<gene>
    <name evidence="1" type="ORF">C8P65_11155</name>
</gene>
<sequence length="173" mass="19357">MKNLLLIITLFTSLSLFSQVRKEVENGIWVTFPKNPQYSMAQGARQYIAQTDNAVYMVQSIDLPQRSQYLVAERNFSEAEKKEVADSFLNNYTQGVMASSGNTAQVSPIKKGTHYGRKISYSAINPITGEVTKCCSVVLFVRAKVVSIECITIDNREQAITEMNLFLNSITAK</sequence>
<dbReference type="RefSeq" id="WP_107782514.1">
    <property type="nucleotide sequence ID" value="NZ_QBKG01000011.1"/>
</dbReference>
<dbReference type="AlphaFoldDB" id="A0A2T5XT53"/>
<name>A0A2T5XT53_9FLAO</name>
<dbReference type="Proteomes" id="UP000243985">
    <property type="component" value="Unassembled WGS sequence"/>
</dbReference>
<dbReference type="EMBL" id="QBKG01000011">
    <property type="protein sequence ID" value="PTX05597.1"/>
    <property type="molecule type" value="Genomic_DNA"/>
</dbReference>
<evidence type="ECO:0000313" key="1">
    <source>
        <dbReference type="EMBL" id="PTX05597.1"/>
    </source>
</evidence>
<dbReference type="GeneID" id="84581171"/>
<protein>
    <submittedName>
        <fullName evidence="1">Uncharacterized protein</fullName>
    </submittedName>
</protein>
<organism evidence="1 2">
    <name type="scientific">Capnocytophaga leadbetteri</name>
    <dbReference type="NCBI Taxonomy" id="327575"/>
    <lineage>
        <taxon>Bacteria</taxon>
        <taxon>Pseudomonadati</taxon>
        <taxon>Bacteroidota</taxon>
        <taxon>Flavobacteriia</taxon>
        <taxon>Flavobacteriales</taxon>
        <taxon>Flavobacteriaceae</taxon>
        <taxon>Capnocytophaga</taxon>
    </lineage>
</organism>
<proteinExistence type="predicted"/>
<accession>A0A2T5XT53</accession>
<comment type="caution">
    <text evidence="1">The sequence shown here is derived from an EMBL/GenBank/DDBJ whole genome shotgun (WGS) entry which is preliminary data.</text>
</comment>
<reference evidence="1 2" key="1">
    <citation type="submission" date="2018-04" db="EMBL/GenBank/DDBJ databases">
        <title>Genomic Encyclopedia of Archaeal and Bacterial Type Strains, Phase II (KMG-II): from individual species to whole genera.</title>
        <authorList>
            <person name="Goeker M."/>
        </authorList>
    </citation>
    <scope>NUCLEOTIDE SEQUENCE [LARGE SCALE GENOMIC DNA]</scope>
    <source>
        <strain evidence="1 2">DSM 22902</strain>
    </source>
</reference>
<evidence type="ECO:0000313" key="2">
    <source>
        <dbReference type="Proteomes" id="UP000243985"/>
    </source>
</evidence>